<sequence>MKNKYWKYLFLLILAFNLAVVCVVGFQITKHRDQTVLSKVSVIKGVNKVADVSTNTEQLNSLINKYLADYQNDKMTYKFYLSDKAVLEGSYKIFGTKIPLYLYFEPYAMSDGSVELKVTSISIGSLSLPTKTVLSYVKNAYDLPAFVSISPKKQEVLIDLPKLAIAKDTFIQADKIDLKNGQFVFNLMQK</sequence>
<protein>
    <recommendedName>
        <fullName evidence="3">DUF2140 domain-containing protein</fullName>
    </recommendedName>
</protein>
<reference evidence="1 2" key="1">
    <citation type="submission" date="2020-02" db="EMBL/GenBank/DDBJ databases">
        <title>Draft genome sequence of Lactococcus sp. Hs20B0-1.</title>
        <authorList>
            <person name="Noda S."/>
            <person name="Yuki M."/>
            <person name="Ohkuma M."/>
        </authorList>
    </citation>
    <scope>NUCLEOTIDE SEQUENCE [LARGE SCALE GENOMIC DNA]</scope>
    <source>
        <strain evidence="1 2">Hs20B0-1</strain>
    </source>
</reference>
<dbReference type="Pfam" id="PF09911">
    <property type="entry name" value="DUF2140"/>
    <property type="match status" value="1"/>
</dbReference>
<accession>A0A6A0B6H4</accession>
<dbReference type="InterPro" id="IPR018672">
    <property type="entry name" value="DUF2140"/>
</dbReference>
<proteinExistence type="predicted"/>
<dbReference type="AlphaFoldDB" id="A0A6A0B6H4"/>
<dbReference type="RefSeq" id="WP_172355345.1">
    <property type="nucleotide sequence ID" value="NZ_BLLH01000002.1"/>
</dbReference>
<gene>
    <name evidence="1" type="primary">yfaA</name>
    <name evidence="1" type="ORF">Hs20B_05060</name>
</gene>
<organism evidence="1 2">
    <name type="scientific">Pseudolactococcus insecticola</name>
    <dbReference type="NCBI Taxonomy" id="2709158"/>
    <lineage>
        <taxon>Bacteria</taxon>
        <taxon>Bacillati</taxon>
        <taxon>Bacillota</taxon>
        <taxon>Bacilli</taxon>
        <taxon>Lactobacillales</taxon>
        <taxon>Streptococcaceae</taxon>
        <taxon>Pseudolactococcus</taxon>
    </lineage>
</organism>
<keyword evidence="2" id="KW-1185">Reference proteome</keyword>
<evidence type="ECO:0008006" key="3">
    <source>
        <dbReference type="Google" id="ProtNLM"/>
    </source>
</evidence>
<evidence type="ECO:0000313" key="1">
    <source>
        <dbReference type="EMBL" id="GFH40108.1"/>
    </source>
</evidence>
<dbReference type="EMBL" id="BLLH01000002">
    <property type="protein sequence ID" value="GFH40108.1"/>
    <property type="molecule type" value="Genomic_DNA"/>
</dbReference>
<name>A0A6A0B6H4_9LACT</name>
<comment type="caution">
    <text evidence="1">The sequence shown here is derived from an EMBL/GenBank/DDBJ whole genome shotgun (WGS) entry which is preliminary data.</text>
</comment>
<dbReference type="Proteomes" id="UP000475928">
    <property type="component" value="Unassembled WGS sequence"/>
</dbReference>
<evidence type="ECO:0000313" key="2">
    <source>
        <dbReference type="Proteomes" id="UP000475928"/>
    </source>
</evidence>